<reference evidence="1 2" key="1">
    <citation type="journal article" date="2022" name="Plant J.">
        <title>Chromosome-level genome of Camellia lanceoleosa provides a valuable resource for understanding genome evolution and self-incompatibility.</title>
        <authorList>
            <person name="Gong W."/>
            <person name="Xiao S."/>
            <person name="Wang L."/>
            <person name="Liao Z."/>
            <person name="Chang Y."/>
            <person name="Mo W."/>
            <person name="Hu G."/>
            <person name="Li W."/>
            <person name="Zhao G."/>
            <person name="Zhu H."/>
            <person name="Hu X."/>
            <person name="Ji K."/>
            <person name="Xiang X."/>
            <person name="Song Q."/>
            <person name="Yuan D."/>
            <person name="Jin S."/>
            <person name="Zhang L."/>
        </authorList>
    </citation>
    <scope>NUCLEOTIDE SEQUENCE [LARGE SCALE GENOMIC DNA]</scope>
    <source>
        <strain evidence="1">SQ_2022a</strain>
    </source>
</reference>
<sequence>MSGIWNVDNLALQRYFLACQKWQKWGRTPIVSNLVIFIILLLGKFFVQVAFQIYASVWNFIVSMCCRDAACEFVPAIKFVFPLLGAMV</sequence>
<evidence type="ECO:0000313" key="1">
    <source>
        <dbReference type="EMBL" id="KAI8013189.1"/>
    </source>
</evidence>
<dbReference type="Proteomes" id="UP001060215">
    <property type="component" value="Chromosome 4"/>
</dbReference>
<comment type="caution">
    <text evidence="1">The sequence shown here is derived from an EMBL/GenBank/DDBJ whole genome shotgun (WGS) entry which is preliminary data.</text>
</comment>
<accession>A0ACC0HJK7</accession>
<organism evidence="1 2">
    <name type="scientific">Camellia lanceoleosa</name>
    <dbReference type="NCBI Taxonomy" id="1840588"/>
    <lineage>
        <taxon>Eukaryota</taxon>
        <taxon>Viridiplantae</taxon>
        <taxon>Streptophyta</taxon>
        <taxon>Embryophyta</taxon>
        <taxon>Tracheophyta</taxon>
        <taxon>Spermatophyta</taxon>
        <taxon>Magnoliopsida</taxon>
        <taxon>eudicotyledons</taxon>
        <taxon>Gunneridae</taxon>
        <taxon>Pentapetalae</taxon>
        <taxon>asterids</taxon>
        <taxon>Ericales</taxon>
        <taxon>Theaceae</taxon>
        <taxon>Camellia</taxon>
    </lineage>
</organism>
<proteinExistence type="predicted"/>
<keyword evidence="2" id="KW-1185">Reference proteome</keyword>
<protein>
    <submittedName>
        <fullName evidence="1">Uncharacterized protein</fullName>
    </submittedName>
</protein>
<gene>
    <name evidence="1" type="ORF">LOK49_LG05G03631</name>
</gene>
<name>A0ACC0HJK7_9ERIC</name>
<dbReference type="EMBL" id="CM045761">
    <property type="protein sequence ID" value="KAI8013189.1"/>
    <property type="molecule type" value="Genomic_DNA"/>
</dbReference>
<evidence type="ECO:0000313" key="2">
    <source>
        <dbReference type="Proteomes" id="UP001060215"/>
    </source>
</evidence>